<evidence type="ECO:0000313" key="3">
    <source>
        <dbReference type="Proteomes" id="UP000236959"/>
    </source>
</evidence>
<dbReference type="Proteomes" id="UP000236959">
    <property type="component" value="Unassembled WGS sequence"/>
</dbReference>
<reference evidence="2 3" key="1">
    <citation type="submission" date="2018-01" db="EMBL/GenBank/DDBJ databases">
        <title>Genomic Encyclopedia of Archaeal and Bacterial Type Strains, Phase II (KMG-II): from individual species to whole genera.</title>
        <authorList>
            <person name="Goeker M."/>
        </authorList>
    </citation>
    <scope>NUCLEOTIDE SEQUENCE [LARGE SCALE GENOMIC DNA]</scope>
    <source>
        <strain evidence="2 3">DSM 17023</strain>
    </source>
</reference>
<feature type="transmembrane region" description="Helical" evidence="1">
    <location>
        <begin position="12"/>
        <end position="40"/>
    </location>
</feature>
<dbReference type="RefSeq" id="WP_208987545.1">
    <property type="nucleotide sequence ID" value="NZ_PPCN01000007.1"/>
</dbReference>
<sequence length="131" mass="14183">MRRTTFKVLGTGFAGIGIAGAFLPILPSTIFFILAAACFARSSPELEKRLLNHPVFGPPVIAWREHGAIPVKIKIVAFAGMVFGYAVFYLTLRPDLWLALLVAVFMTGSAIFVLSRPSGPKGPPLDERPNT</sequence>
<dbReference type="InterPro" id="IPR007401">
    <property type="entry name" value="DUF454"/>
</dbReference>
<proteinExistence type="predicted"/>
<evidence type="ECO:0000313" key="2">
    <source>
        <dbReference type="EMBL" id="POF30090.1"/>
    </source>
</evidence>
<gene>
    <name evidence="2" type="ORF">CLV41_107116</name>
</gene>
<name>A0A2S3UR89_9HYPH</name>
<feature type="transmembrane region" description="Helical" evidence="1">
    <location>
        <begin position="96"/>
        <end position="114"/>
    </location>
</feature>
<keyword evidence="1" id="KW-1133">Transmembrane helix</keyword>
<accession>A0A2S3UR89</accession>
<comment type="caution">
    <text evidence="2">The sequence shown here is derived from an EMBL/GenBank/DDBJ whole genome shotgun (WGS) entry which is preliminary data.</text>
</comment>
<feature type="transmembrane region" description="Helical" evidence="1">
    <location>
        <begin position="73"/>
        <end position="90"/>
    </location>
</feature>
<dbReference type="GO" id="GO:0005886">
    <property type="term" value="C:plasma membrane"/>
    <property type="evidence" value="ECO:0007669"/>
    <property type="project" value="TreeGrafter"/>
</dbReference>
<evidence type="ECO:0000256" key="1">
    <source>
        <dbReference type="SAM" id="Phobius"/>
    </source>
</evidence>
<keyword evidence="1" id="KW-0812">Transmembrane</keyword>
<dbReference type="Pfam" id="PF04304">
    <property type="entry name" value="DUF454"/>
    <property type="match status" value="1"/>
</dbReference>
<dbReference type="AlphaFoldDB" id="A0A2S3UR89"/>
<dbReference type="PANTHER" id="PTHR35813:SF1">
    <property type="entry name" value="INNER MEMBRANE PROTEIN YBAN"/>
    <property type="match status" value="1"/>
</dbReference>
<protein>
    <recommendedName>
        <fullName evidence="4">DUF454 domain-containing protein</fullName>
    </recommendedName>
</protein>
<dbReference type="PIRSF" id="PIRSF016789">
    <property type="entry name" value="DUF454"/>
    <property type="match status" value="1"/>
</dbReference>
<dbReference type="PANTHER" id="PTHR35813">
    <property type="entry name" value="INNER MEMBRANE PROTEIN YBAN"/>
    <property type="match status" value="1"/>
</dbReference>
<keyword evidence="1" id="KW-0472">Membrane</keyword>
<dbReference type="EMBL" id="PPCN01000007">
    <property type="protein sequence ID" value="POF30090.1"/>
    <property type="molecule type" value="Genomic_DNA"/>
</dbReference>
<organism evidence="2 3">
    <name type="scientific">Roseibium marinum</name>
    <dbReference type="NCBI Taxonomy" id="281252"/>
    <lineage>
        <taxon>Bacteria</taxon>
        <taxon>Pseudomonadati</taxon>
        <taxon>Pseudomonadota</taxon>
        <taxon>Alphaproteobacteria</taxon>
        <taxon>Hyphomicrobiales</taxon>
        <taxon>Stappiaceae</taxon>
        <taxon>Roseibium</taxon>
    </lineage>
</organism>
<keyword evidence="3" id="KW-1185">Reference proteome</keyword>
<evidence type="ECO:0008006" key="4">
    <source>
        <dbReference type="Google" id="ProtNLM"/>
    </source>
</evidence>